<evidence type="ECO:0000256" key="1">
    <source>
        <dbReference type="SAM" id="MobiDB-lite"/>
    </source>
</evidence>
<feature type="compositionally biased region" description="Basic and acidic residues" evidence="1">
    <location>
        <begin position="24"/>
        <end position="34"/>
    </location>
</feature>
<feature type="region of interest" description="Disordered" evidence="1">
    <location>
        <begin position="1"/>
        <end position="38"/>
    </location>
</feature>
<accession>A0A8S5LDN6</accession>
<protein>
    <submittedName>
        <fullName evidence="2">Large Terminase</fullName>
    </submittedName>
</protein>
<sequence length="490" mass="53443">MPPRPTTTSASCSVTSPLPPLAEPRYHTKRDPSRETLGPAVAKLGNFLGRPRKRWQSKLNDVLLEIDPATGRLAHSLGIVGVPRQAGKTENGCLVGLHRTLIQPGARCWYTAQTGQAARDHWIQEVATPADRYLKSVAKVKYGAGDTRLVVPATDSQFRPMPPTAQYIHGKQADFLHDDEDWARSELEGRALDQAQMPATTTRYSIWPGVLILRTSTEGDGESTYWHAIVDEARANPSPSVVIADYGLREGEDPTDLDLVYRRHPAAGEGLTMETLEKMFATMPLSEFARAYGNRRTTTKMEIVTAGQLDAIETTKPLDPGPVDIGIAVGWERKDAAVVACGTIDGMPAIEVIDARPGVSWAPDFIGRLLATDHVKTITIDPKGPAASLAEELSVTHQDRILCATIDDQTIGTETFLSGVRNQSILLRADPDLRAEISGMSIRHIADRGRALSRTKGATTIPRLEATVLALRRWSAPPEAEMPAPLIWSK</sequence>
<name>A0A8S5LDN6_9CAUD</name>
<proteinExistence type="predicted"/>
<dbReference type="InterPro" id="IPR027417">
    <property type="entry name" value="P-loop_NTPase"/>
</dbReference>
<dbReference type="Gene3D" id="3.40.50.300">
    <property type="entry name" value="P-loop containing nucleotide triphosphate hydrolases"/>
    <property type="match status" value="1"/>
</dbReference>
<feature type="compositionally biased region" description="Polar residues" evidence="1">
    <location>
        <begin position="1"/>
        <end position="16"/>
    </location>
</feature>
<evidence type="ECO:0000313" key="2">
    <source>
        <dbReference type="EMBL" id="DAD68055.1"/>
    </source>
</evidence>
<reference evidence="2" key="1">
    <citation type="journal article" date="2021" name="Proc. Natl. Acad. Sci. U.S.A.">
        <title>A Catalog of Tens of Thousands of Viruses from Human Metagenomes Reveals Hidden Associations with Chronic Diseases.</title>
        <authorList>
            <person name="Tisza M.J."/>
            <person name="Buck C.B."/>
        </authorList>
    </citation>
    <scope>NUCLEOTIDE SEQUENCE</scope>
    <source>
        <strain evidence="2">CtRlz6</strain>
    </source>
</reference>
<dbReference type="EMBL" id="BK014691">
    <property type="protein sequence ID" value="DAD68055.1"/>
    <property type="molecule type" value="Genomic_DNA"/>
</dbReference>
<organism evidence="2">
    <name type="scientific">Siphoviridae sp. ctRlz6</name>
    <dbReference type="NCBI Taxonomy" id="2823581"/>
    <lineage>
        <taxon>Viruses</taxon>
        <taxon>Duplodnaviria</taxon>
        <taxon>Heunggongvirae</taxon>
        <taxon>Uroviricota</taxon>
        <taxon>Caudoviricetes</taxon>
    </lineage>
</organism>